<evidence type="ECO:0000313" key="1">
    <source>
        <dbReference type="Proteomes" id="UP000887565"/>
    </source>
</evidence>
<name>A0A915JZ84_ROMCU</name>
<proteinExistence type="predicted"/>
<organism evidence="1 2">
    <name type="scientific">Romanomermis culicivorax</name>
    <name type="common">Nematode worm</name>
    <dbReference type="NCBI Taxonomy" id="13658"/>
    <lineage>
        <taxon>Eukaryota</taxon>
        <taxon>Metazoa</taxon>
        <taxon>Ecdysozoa</taxon>
        <taxon>Nematoda</taxon>
        <taxon>Enoplea</taxon>
        <taxon>Dorylaimia</taxon>
        <taxon>Mermithida</taxon>
        <taxon>Mermithoidea</taxon>
        <taxon>Mermithidae</taxon>
        <taxon>Romanomermis</taxon>
    </lineage>
</organism>
<sequence>MHFYWSSSFIVTLIDKQDKKILIQSELPVSCIWIAVLRLHSTAWSRQFTYLPCHRCSGSQNNTTIV</sequence>
<accession>A0A915JZ84</accession>
<protein>
    <submittedName>
        <fullName evidence="2">Ovule protein</fullName>
    </submittedName>
</protein>
<dbReference type="AlphaFoldDB" id="A0A915JZ84"/>
<dbReference type="WBParaSite" id="nRc.2.0.1.t31707-RA">
    <property type="protein sequence ID" value="nRc.2.0.1.t31707-RA"/>
    <property type="gene ID" value="nRc.2.0.1.g31707"/>
</dbReference>
<dbReference type="Proteomes" id="UP000887565">
    <property type="component" value="Unplaced"/>
</dbReference>
<evidence type="ECO:0000313" key="2">
    <source>
        <dbReference type="WBParaSite" id="nRc.2.0.1.t31707-RA"/>
    </source>
</evidence>
<reference evidence="2" key="1">
    <citation type="submission" date="2022-11" db="UniProtKB">
        <authorList>
            <consortium name="WormBaseParasite"/>
        </authorList>
    </citation>
    <scope>IDENTIFICATION</scope>
</reference>
<keyword evidence="1" id="KW-1185">Reference proteome</keyword>